<reference evidence="3" key="1">
    <citation type="submission" date="2015-01" db="EMBL/GenBank/DDBJ databases">
        <authorList>
            <person name="MANFREDI Pablo"/>
        </authorList>
    </citation>
    <scope>NUCLEOTIDE SEQUENCE [LARGE SCALE GENOMIC DNA]</scope>
    <source>
        <strain evidence="3">Ccy74</strain>
    </source>
</reference>
<proteinExistence type="predicted"/>
<sequence>MRESANGVGRPFLPRQSHRGIVLSNAQGLRIHKRSERKS</sequence>
<evidence type="ECO:0000256" key="1">
    <source>
        <dbReference type="SAM" id="MobiDB-lite"/>
    </source>
</evidence>
<evidence type="ECO:0000313" key="2">
    <source>
        <dbReference type="EMBL" id="CEN36656.1"/>
    </source>
</evidence>
<protein>
    <submittedName>
        <fullName evidence="2">Uncharacterized protein</fullName>
    </submittedName>
</protein>
<dbReference type="Proteomes" id="UP000038083">
    <property type="component" value="Unassembled WGS sequence"/>
</dbReference>
<accession>A0A0B7HAI6</accession>
<dbReference type="AlphaFoldDB" id="A0A0B7HAI6"/>
<feature type="compositionally biased region" description="Basic residues" evidence="1">
    <location>
        <begin position="30"/>
        <end position="39"/>
    </location>
</feature>
<organism evidence="2 3">
    <name type="scientific">Capnocytophaga cynodegmi</name>
    <dbReference type="NCBI Taxonomy" id="28189"/>
    <lineage>
        <taxon>Bacteria</taxon>
        <taxon>Pseudomonadati</taxon>
        <taxon>Bacteroidota</taxon>
        <taxon>Flavobacteriia</taxon>
        <taxon>Flavobacteriales</taxon>
        <taxon>Flavobacteriaceae</taxon>
        <taxon>Capnocytophaga</taxon>
    </lineage>
</organism>
<name>A0A0B7HAI6_9FLAO</name>
<feature type="region of interest" description="Disordered" evidence="1">
    <location>
        <begin position="1"/>
        <end position="39"/>
    </location>
</feature>
<dbReference type="EMBL" id="CDOG01000012">
    <property type="protein sequence ID" value="CEN36656.1"/>
    <property type="molecule type" value="Genomic_DNA"/>
</dbReference>
<gene>
    <name evidence="2" type="ORF">CCYN74_20010</name>
</gene>
<evidence type="ECO:0000313" key="3">
    <source>
        <dbReference type="Proteomes" id="UP000038083"/>
    </source>
</evidence>